<accession>A0ABD3KAX5</accession>
<dbReference type="InterPro" id="IPR025287">
    <property type="entry name" value="WAK_GUB"/>
</dbReference>
<dbReference type="AlphaFoldDB" id="A0ABD3KAX5"/>
<evidence type="ECO:0000256" key="1">
    <source>
        <dbReference type="ARBA" id="ARBA00004167"/>
    </source>
</evidence>
<evidence type="ECO:0000256" key="2">
    <source>
        <dbReference type="ARBA" id="ARBA00022692"/>
    </source>
</evidence>
<comment type="subcellular location">
    <subcellularLocation>
        <location evidence="1">Membrane</location>
        <topology evidence="1">Single-pass membrane protein</topology>
    </subcellularLocation>
</comment>
<keyword evidence="4" id="KW-1133">Transmembrane helix</keyword>
<evidence type="ECO:0000313" key="7">
    <source>
        <dbReference type="EMBL" id="KAL3736517.1"/>
    </source>
</evidence>
<name>A0ABD3KAX5_EUCGL</name>
<evidence type="ECO:0000313" key="8">
    <source>
        <dbReference type="Proteomes" id="UP001634007"/>
    </source>
</evidence>
<sequence length="333" mass="37035">MKAEVLRVAFHAVTSEVSDCLRDGGSRFVCHDAIAFPIAKMNCPEKCGNVSIPYPFGIGEDCYKDKWFEITCNNGSYVDAPVPILSVYQLKLSKLSFHKVRVLHEWEFPNCHPNESGMELLIKPMNYDRGMYNPFSFSPNRNTLIGEGCGIFACVSNIKPSLFKGGCFSLCQYPTSFGLPTDVDHAHNDHRNPPCCSRAFIAEKKFPRVKYEDPEIPMVLSWVAGNVTCEPDPRTGNTSFSSDCGTNAHCVDFVGRGHRCECNAGFEGNPYLPQVSQDINECNGTRNRCANVQNSVRINTGGDTVAIDLQTVLMKTIASAKRQLRTLFYEASR</sequence>
<comment type="caution">
    <text evidence="7">The sequence shown here is derived from an EMBL/GenBank/DDBJ whole genome shotgun (WGS) entry which is preliminary data.</text>
</comment>
<protein>
    <recommendedName>
        <fullName evidence="6">Wall-associated receptor kinase galacturonan-binding domain-containing protein</fullName>
    </recommendedName>
</protein>
<proteinExistence type="predicted"/>
<evidence type="ECO:0000259" key="6">
    <source>
        <dbReference type="Pfam" id="PF13947"/>
    </source>
</evidence>
<feature type="domain" description="Wall-associated receptor kinase galacturonan-binding" evidence="6">
    <location>
        <begin position="43"/>
        <end position="85"/>
    </location>
</feature>
<organism evidence="7 8">
    <name type="scientific">Eucalyptus globulus</name>
    <name type="common">Tasmanian blue gum</name>
    <dbReference type="NCBI Taxonomy" id="34317"/>
    <lineage>
        <taxon>Eukaryota</taxon>
        <taxon>Viridiplantae</taxon>
        <taxon>Streptophyta</taxon>
        <taxon>Embryophyta</taxon>
        <taxon>Tracheophyta</taxon>
        <taxon>Spermatophyta</taxon>
        <taxon>Magnoliopsida</taxon>
        <taxon>eudicotyledons</taxon>
        <taxon>Gunneridae</taxon>
        <taxon>Pentapetalae</taxon>
        <taxon>rosids</taxon>
        <taxon>malvids</taxon>
        <taxon>Myrtales</taxon>
        <taxon>Myrtaceae</taxon>
        <taxon>Myrtoideae</taxon>
        <taxon>Eucalypteae</taxon>
        <taxon>Eucalyptus</taxon>
    </lineage>
</organism>
<dbReference type="Gene3D" id="2.10.25.10">
    <property type="entry name" value="Laminin"/>
    <property type="match status" value="1"/>
</dbReference>
<evidence type="ECO:0000256" key="3">
    <source>
        <dbReference type="ARBA" id="ARBA00022729"/>
    </source>
</evidence>
<gene>
    <name evidence="7" type="ORF">ACJRO7_025462</name>
</gene>
<keyword evidence="8" id="KW-1185">Reference proteome</keyword>
<keyword evidence="2" id="KW-0812">Transmembrane</keyword>
<dbReference type="Pfam" id="PF13947">
    <property type="entry name" value="GUB_WAK_bind"/>
    <property type="match status" value="1"/>
</dbReference>
<keyword evidence="3" id="KW-0732">Signal</keyword>
<reference evidence="7 8" key="1">
    <citation type="submission" date="2024-11" db="EMBL/GenBank/DDBJ databases">
        <title>Chromosome-level genome assembly of Eucalyptus globulus Labill. provides insights into its genome evolution.</title>
        <authorList>
            <person name="Li X."/>
        </authorList>
    </citation>
    <scope>NUCLEOTIDE SEQUENCE [LARGE SCALE GENOMIC DNA]</scope>
    <source>
        <strain evidence="7">CL2024</strain>
        <tissue evidence="7">Fresh tender leaves</tissue>
    </source>
</reference>
<keyword evidence="5" id="KW-0472">Membrane</keyword>
<evidence type="ECO:0000256" key="5">
    <source>
        <dbReference type="ARBA" id="ARBA00023136"/>
    </source>
</evidence>
<dbReference type="PANTHER" id="PTHR33491">
    <property type="entry name" value="OSJNBA0016N04.9 PROTEIN"/>
    <property type="match status" value="1"/>
</dbReference>
<dbReference type="EMBL" id="JBJKBG010000006">
    <property type="protein sequence ID" value="KAL3736517.1"/>
    <property type="molecule type" value="Genomic_DNA"/>
</dbReference>
<dbReference type="GO" id="GO:0016020">
    <property type="term" value="C:membrane"/>
    <property type="evidence" value="ECO:0007669"/>
    <property type="project" value="UniProtKB-SubCell"/>
</dbReference>
<evidence type="ECO:0000256" key="4">
    <source>
        <dbReference type="ARBA" id="ARBA00022989"/>
    </source>
</evidence>
<dbReference type="Proteomes" id="UP001634007">
    <property type="component" value="Unassembled WGS sequence"/>
</dbReference>